<protein>
    <submittedName>
        <fullName evidence="2">Uncharacterized protein</fullName>
    </submittedName>
</protein>
<dbReference type="KEGG" id="cph:Cpha266_1582"/>
<name>A1BGS7_CHLPD</name>
<keyword evidence="1" id="KW-1133">Transmembrane helix</keyword>
<reference evidence="2 3" key="1">
    <citation type="submission" date="2006-12" db="EMBL/GenBank/DDBJ databases">
        <title>Complete sequence of Chlorobium phaeobacteroides DSM 266.</title>
        <authorList>
            <consortium name="US DOE Joint Genome Institute"/>
            <person name="Copeland A."/>
            <person name="Lucas S."/>
            <person name="Lapidus A."/>
            <person name="Barry K."/>
            <person name="Detter J.C."/>
            <person name="Glavina del Rio T."/>
            <person name="Hammon N."/>
            <person name="Israni S."/>
            <person name="Pitluck S."/>
            <person name="Goltsman E."/>
            <person name="Schmutz J."/>
            <person name="Larimer F."/>
            <person name="Land M."/>
            <person name="Hauser L."/>
            <person name="Mikhailova N."/>
            <person name="Li T."/>
            <person name="Overmann J."/>
            <person name="Bryant D.A."/>
            <person name="Richardson P."/>
        </authorList>
    </citation>
    <scope>NUCLEOTIDE SEQUENCE [LARGE SCALE GENOMIC DNA]</scope>
    <source>
        <strain evidence="2 3">DSM 266</strain>
    </source>
</reference>
<organism evidence="2 3">
    <name type="scientific">Chlorobium phaeobacteroides (strain DSM 266 / SMG 266 / 2430)</name>
    <dbReference type="NCBI Taxonomy" id="290317"/>
    <lineage>
        <taxon>Bacteria</taxon>
        <taxon>Pseudomonadati</taxon>
        <taxon>Chlorobiota</taxon>
        <taxon>Chlorobiia</taxon>
        <taxon>Chlorobiales</taxon>
        <taxon>Chlorobiaceae</taxon>
        <taxon>Chlorobium/Pelodictyon group</taxon>
        <taxon>Chlorobium</taxon>
    </lineage>
</organism>
<sequence length="181" mass="19396">MPSRPPASSYSLLPSTHCSRSMFHVQHPTSRLALNTIFFLHPPNCGLRESISLLFEPEYPVRKAANMTGNQNFVVTPGKTTINLFFATGFVIIPPPVNAALEALLLVIQVRLYVSNGASLSPPTGSFGLLAGLGFGLLAGLGFGLITAEVPDCLSCLAVSVDGVMITSFDKGFKLRKLLYQ</sequence>
<keyword evidence="1" id="KW-0812">Transmembrane</keyword>
<dbReference type="AlphaFoldDB" id="A1BGS7"/>
<dbReference type="HOGENOM" id="CLU_1486547_0_0_10"/>
<evidence type="ECO:0000256" key="1">
    <source>
        <dbReference type="SAM" id="Phobius"/>
    </source>
</evidence>
<dbReference type="EMBL" id="CP000492">
    <property type="protein sequence ID" value="ABL65604.1"/>
    <property type="molecule type" value="Genomic_DNA"/>
</dbReference>
<evidence type="ECO:0000313" key="2">
    <source>
        <dbReference type="EMBL" id="ABL65604.1"/>
    </source>
</evidence>
<gene>
    <name evidence="2" type="ordered locus">Cpha266_1582</name>
</gene>
<feature type="transmembrane region" description="Helical" evidence="1">
    <location>
        <begin position="84"/>
        <end position="107"/>
    </location>
</feature>
<feature type="transmembrane region" description="Helical" evidence="1">
    <location>
        <begin position="127"/>
        <end position="146"/>
    </location>
</feature>
<accession>A1BGS7</accession>
<evidence type="ECO:0000313" key="3">
    <source>
        <dbReference type="Proteomes" id="UP000008701"/>
    </source>
</evidence>
<keyword evidence="1" id="KW-0472">Membrane</keyword>
<dbReference type="Proteomes" id="UP000008701">
    <property type="component" value="Chromosome"/>
</dbReference>
<keyword evidence="3" id="KW-1185">Reference proteome</keyword>
<proteinExistence type="predicted"/>